<dbReference type="GeneID" id="69040753"/>
<proteinExistence type="predicted"/>
<keyword evidence="2" id="KW-1185">Reference proteome</keyword>
<dbReference type="InParanoid" id="C0NXU3"/>
<organism evidence="1 2">
    <name type="scientific">Ajellomyces capsulatus (strain G186AR / H82 / ATCC MYA-2454 / RMSCC 2432)</name>
    <name type="common">Darling's disease fungus</name>
    <name type="synonym">Histoplasma capsulatum</name>
    <dbReference type="NCBI Taxonomy" id="447093"/>
    <lineage>
        <taxon>Eukaryota</taxon>
        <taxon>Fungi</taxon>
        <taxon>Dikarya</taxon>
        <taxon>Ascomycota</taxon>
        <taxon>Pezizomycotina</taxon>
        <taxon>Eurotiomycetes</taxon>
        <taxon>Eurotiomycetidae</taxon>
        <taxon>Onygenales</taxon>
        <taxon>Ajellomycetaceae</taxon>
        <taxon>Histoplasma</taxon>
    </lineage>
</organism>
<reference evidence="1" key="1">
    <citation type="submission" date="2009-02" db="EMBL/GenBank/DDBJ databases">
        <title>The Genome Sequence of Ajellomyces capsulatus strain G186AR.</title>
        <authorList>
            <consortium name="The Broad Institute Genome Sequencing Platform"/>
            <person name="Champion M."/>
            <person name="Cuomo C."/>
            <person name="Ma L.-J."/>
            <person name="Henn M.R."/>
            <person name="Sil A."/>
            <person name="Goldman B."/>
            <person name="Young S.K."/>
            <person name="Kodira C.D."/>
            <person name="Zeng Q."/>
            <person name="Koehrsen M."/>
            <person name="Alvarado L."/>
            <person name="Berlin A."/>
            <person name="Borenstein D."/>
            <person name="Chen Z."/>
            <person name="Engels R."/>
            <person name="Freedman E."/>
            <person name="Gellesch M."/>
            <person name="Goldberg J."/>
            <person name="Griggs A."/>
            <person name="Gujja S."/>
            <person name="Heiman D."/>
            <person name="Hepburn T."/>
            <person name="Howarth C."/>
            <person name="Jen D."/>
            <person name="Larson L."/>
            <person name="Lewis B."/>
            <person name="Mehta T."/>
            <person name="Park D."/>
            <person name="Pearson M."/>
            <person name="Roberts A."/>
            <person name="Saif S."/>
            <person name="Shea T."/>
            <person name="Shenoy N."/>
            <person name="Sisk P."/>
            <person name="Stolte C."/>
            <person name="Sykes S."/>
            <person name="Walk T."/>
            <person name="White J."/>
            <person name="Yandava C."/>
            <person name="Klein B."/>
            <person name="McEwen J.G."/>
            <person name="Puccia R."/>
            <person name="Goldman G.H."/>
            <person name="Felipe M.S."/>
            <person name="Nino-Vega G."/>
            <person name="San-Blas G."/>
            <person name="Taylor J."/>
            <person name="Mendoza L."/>
            <person name="Galagan J."/>
            <person name="Nusbaum C."/>
            <person name="Birren B."/>
        </authorList>
    </citation>
    <scope>NUCLEOTIDE SEQUENCE</scope>
    <source>
        <strain evidence="1">G186AR</strain>
    </source>
</reference>
<dbReference type="Proteomes" id="UP000001631">
    <property type="component" value="Unassembled WGS sequence"/>
</dbReference>
<gene>
    <name evidence="1" type="ORF">HCBG_07737</name>
</gene>
<evidence type="ECO:0000313" key="2">
    <source>
        <dbReference type="Proteomes" id="UP000001631"/>
    </source>
</evidence>
<dbReference type="HOGENOM" id="CLU_3086678_0_0_1"/>
<name>C0NXU3_AJECG</name>
<protein>
    <submittedName>
        <fullName evidence="1">Uncharacterized protein</fullName>
    </submittedName>
</protein>
<accession>C0NXU3</accession>
<dbReference type="AlphaFoldDB" id="C0NXU3"/>
<dbReference type="EMBL" id="GG663376">
    <property type="protein sequence ID" value="EEH03611.1"/>
    <property type="molecule type" value="Genomic_DNA"/>
</dbReference>
<evidence type="ECO:0000313" key="1">
    <source>
        <dbReference type="EMBL" id="EEH03611.1"/>
    </source>
</evidence>
<dbReference type="RefSeq" id="XP_045284092.1">
    <property type="nucleotide sequence ID" value="XM_045434786.1"/>
</dbReference>
<sequence length="52" mass="5428">MPSWHGGEKVLESSIASVTRTVPVVVDVPVVMSTVGTRGTFDGSMAETSTFS</sequence>